<comment type="catalytic activity">
    <reaction evidence="2 14">
        <text>2-C-methyl-D-erythritol 4-phosphate + CTP + H(+) = 4-CDP-2-C-methyl-D-erythritol + diphosphate</text>
        <dbReference type="Rhea" id="RHEA:13429"/>
        <dbReference type="ChEBI" id="CHEBI:15378"/>
        <dbReference type="ChEBI" id="CHEBI:33019"/>
        <dbReference type="ChEBI" id="CHEBI:37563"/>
        <dbReference type="ChEBI" id="CHEBI:57823"/>
        <dbReference type="ChEBI" id="CHEBI:58262"/>
        <dbReference type="EC" id="2.7.7.60"/>
    </reaction>
</comment>
<feature type="site" description="Transition state stabilizer" evidence="14">
    <location>
        <position position="373"/>
    </location>
</feature>
<dbReference type="SUPFAM" id="SSF53448">
    <property type="entry name" value="Nucleotide-diphospho-sugar transferases"/>
    <property type="match status" value="1"/>
</dbReference>
<dbReference type="InterPro" id="IPR003526">
    <property type="entry name" value="MECDP_synthase"/>
</dbReference>
<dbReference type="Pfam" id="PF01128">
    <property type="entry name" value="IspD"/>
    <property type="match status" value="1"/>
</dbReference>
<keyword evidence="11 14" id="KW-0414">Isoprene biosynthesis</keyword>
<keyword evidence="12 14" id="KW-0456">Lyase</keyword>
<evidence type="ECO:0000313" key="17">
    <source>
        <dbReference type="Proteomes" id="UP000217935"/>
    </source>
</evidence>
<evidence type="ECO:0000256" key="8">
    <source>
        <dbReference type="ARBA" id="ARBA00022679"/>
    </source>
</evidence>
<comment type="similarity">
    <text evidence="7">Belongs to the IspD/TarI cytidylyltransferase family. IspD subfamily.</text>
</comment>
<dbReference type="AlphaFoldDB" id="A0A291GAF4"/>
<dbReference type="PANTHER" id="PTHR43181:SF1">
    <property type="entry name" value="2-C-METHYL-D-ERYTHRITOL 2,4-CYCLODIPHOSPHATE SYNTHASE, CHLOROPLASTIC"/>
    <property type="match status" value="1"/>
</dbReference>
<evidence type="ECO:0000256" key="12">
    <source>
        <dbReference type="ARBA" id="ARBA00023239"/>
    </source>
</evidence>
<dbReference type="Gene3D" id="3.90.550.10">
    <property type="entry name" value="Spore Coat Polysaccharide Biosynthesis Protein SpsA, Chain A"/>
    <property type="match status" value="1"/>
</dbReference>
<feature type="site" description="Positions MEP for the nucleophilic attack" evidence="14">
    <location>
        <position position="158"/>
    </location>
</feature>
<evidence type="ECO:0000256" key="1">
    <source>
        <dbReference type="ARBA" id="ARBA00000200"/>
    </source>
</evidence>
<keyword evidence="13 14" id="KW-0511">Multifunctional enzyme</keyword>
<dbReference type="InterPro" id="IPR018294">
    <property type="entry name" value="ISPD_synthase_CS"/>
</dbReference>
<comment type="function">
    <text evidence="14">Bifunctional enzyme that catalyzes the formation of 4-diphosphocytidyl-2-C-methyl-D-erythritol from CTP and 2-C-methyl-D-erythritol 4-phosphate (MEP) (IspD), and catalyzes the conversion of 4-diphosphocytidyl-2-C-methyl-D-erythritol 2-phosphate (CDP-ME2P) to 2-C-methyl-D-erythritol 2,4-cyclodiphosphate (ME-CPP) with a corresponding release of cytidine 5-monophosphate (CMP) (IspF).</text>
</comment>
<dbReference type="Pfam" id="PF02542">
    <property type="entry name" value="YgbB"/>
    <property type="match status" value="1"/>
</dbReference>
<dbReference type="HAMAP" id="MF_00108">
    <property type="entry name" value="IspD"/>
    <property type="match status" value="1"/>
</dbReference>
<feature type="binding site" evidence="14">
    <location>
        <position position="379"/>
    </location>
    <ligand>
        <name>4-CDP-2-C-methyl-D-erythritol 2-phosphate</name>
        <dbReference type="ChEBI" id="CHEBI:57919"/>
    </ligand>
</feature>
<dbReference type="Gene3D" id="3.30.1330.50">
    <property type="entry name" value="2-C-methyl-D-erythritol 2,4-cyclodiphosphate synthase"/>
    <property type="match status" value="1"/>
</dbReference>
<comment type="caution">
    <text evidence="14">Lacks conserved residue(s) required for the propagation of feature annotation.</text>
</comment>
<feature type="region of interest" description="2-C-methyl-D-erythritol 2,4-cyclodiphosphate synthase" evidence="14">
    <location>
        <begin position="242"/>
        <end position="397"/>
    </location>
</feature>
<reference evidence="16 17" key="1">
    <citation type="submission" date="2017-06" db="EMBL/GenBank/DDBJ databases">
        <title>Celeribacter sp. TSPH2 complete genome sequence.</title>
        <authorList>
            <person name="Woo J.-H."/>
            <person name="Kim H.-S."/>
        </authorList>
    </citation>
    <scope>NUCLEOTIDE SEQUENCE [LARGE SCALE GENOMIC DNA]</scope>
    <source>
        <strain evidence="16 17">TSPH2</strain>
    </source>
</reference>
<dbReference type="KEGG" id="ceh:CEW89_05080"/>
<dbReference type="RefSeq" id="WP_096805145.1">
    <property type="nucleotide sequence ID" value="NZ_CP022196.1"/>
</dbReference>
<dbReference type="Proteomes" id="UP000217935">
    <property type="component" value="Chromosome"/>
</dbReference>
<protein>
    <recommendedName>
        <fullName evidence="14">Bifunctional enzyme IspD/IspF</fullName>
    </recommendedName>
    <domain>
        <recommendedName>
            <fullName evidence="14">2-C-methyl-D-erythritol 4-phosphate cytidylyltransferase</fullName>
            <ecNumber evidence="14">2.7.7.60</ecNumber>
        </recommendedName>
        <alternativeName>
            <fullName evidence="14">4-diphosphocytidyl-2C-methyl-D-erythritol synthase</fullName>
        </alternativeName>
        <alternativeName>
            <fullName evidence="14">MEP cytidylyltransferase</fullName>
            <shortName evidence="14">MCT</shortName>
        </alternativeName>
    </domain>
    <domain>
        <recommendedName>
            <fullName evidence="14">2-C-methyl-D-erythritol 2,4-cyclodiphosphate synthase</fullName>
            <shortName evidence="14">MECDP-synthase</shortName>
            <shortName evidence="14">MECPP-synthase</shortName>
            <shortName evidence="14">MECPS</shortName>
            <ecNumber evidence="14">4.6.1.12</ecNumber>
        </recommendedName>
    </domain>
</protein>
<dbReference type="STRING" id="1758178.GCA_001550095_00565"/>
<dbReference type="InterPro" id="IPR020555">
    <property type="entry name" value="MECDP_synthase_CS"/>
</dbReference>
<dbReference type="PANTHER" id="PTHR43181">
    <property type="entry name" value="2-C-METHYL-D-ERYTHRITOL 2,4-CYCLODIPHOSPHATE SYNTHASE, CHLOROPLASTIC"/>
    <property type="match status" value="1"/>
</dbReference>
<keyword evidence="8 14" id="KW-0808">Transferase</keyword>
<dbReference type="NCBIfam" id="TIGR00151">
    <property type="entry name" value="ispF"/>
    <property type="match status" value="1"/>
</dbReference>
<gene>
    <name evidence="14" type="primary">ispDF</name>
    <name evidence="16" type="ORF">CEW89_05080</name>
</gene>
<comment type="pathway">
    <text evidence="4 14">Isoprenoid biosynthesis; isopentenyl diphosphate biosynthesis via DXP pathway; isopentenyl diphosphate from 1-deoxy-D-xylulose 5-phosphate: step 4/6.</text>
</comment>
<dbReference type="CDD" id="cd02516">
    <property type="entry name" value="CDP-ME_synthetase"/>
    <property type="match status" value="1"/>
</dbReference>
<evidence type="ECO:0000256" key="2">
    <source>
        <dbReference type="ARBA" id="ARBA00001282"/>
    </source>
</evidence>
<sequence length="397" mass="42337">MTKIAALIVAAGRGTRAGGEMPKQWQRLGTAPTALRVIDHAISAFRPHVARIVVVHHADDFDLAQSLENVTLVSGGATRSASVKAGLEALSGQDFDRVLIHDAARALIPTEVIEGVLTALETHEGAAPALMVTDALWLGASSQNAAETGILVEGTRDRSGLYRAQTPQGFVFDAILTAHRAFQGEAADDVEVARAHGLAVAITEGSEENFKITHPGDFARADAVLRQRQQEKAAMEIRPDIRLGNGYDVHRFGEGDHVWLCGVKLPHGRSLQGHSDADVGMHALTDAIYGALARGDIGQHFPPSDPQWKGAESHIFLRHAIGLAREMGYEMMNCDVTLVCERPKVGPHAASMRAALADIMGVDVEKVSVKATTSERLGFTGREEGIASLATAALIKS</sequence>
<feature type="binding site" evidence="14">
    <location>
        <position position="248"/>
    </location>
    <ligand>
        <name>a divalent metal cation</name>
        <dbReference type="ChEBI" id="CHEBI:60240"/>
    </ligand>
</feature>
<feature type="binding site" evidence="14">
    <location>
        <position position="282"/>
    </location>
    <ligand>
        <name>a divalent metal cation</name>
        <dbReference type="ChEBI" id="CHEBI:60240"/>
    </ligand>
</feature>
<feature type="binding site" evidence="14">
    <location>
        <position position="250"/>
    </location>
    <ligand>
        <name>a divalent metal cation</name>
        <dbReference type="ChEBI" id="CHEBI:60240"/>
    </ligand>
</feature>
<dbReference type="UniPathway" id="UPA00056">
    <property type="reaction ID" value="UER00093"/>
</dbReference>
<dbReference type="GO" id="GO:0019288">
    <property type="term" value="P:isopentenyl diphosphate biosynthetic process, methylerythritol 4-phosphate pathway"/>
    <property type="evidence" value="ECO:0007669"/>
    <property type="project" value="UniProtKB-UniRule"/>
</dbReference>
<dbReference type="InterPro" id="IPR029044">
    <property type="entry name" value="Nucleotide-diphossugar_trans"/>
</dbReference>
<organism evidence="16 17">
    <name type="scientific">Celeribacter ethanolicus</name>
    <dbReference type="NCBI Taxonomy" id="1758178"/>
    <lineage>
        <taxon>Bacteria</taxon>
        <taxon>Pseudomonadati</taxon>
        <taxon>Pseudomonadota</taxon>
        <taxon>Alphaproteobacteria</taxon>
        <taxon>Rhodobacterales</taxon>
        <taxon>Roseobacteraceae</taxon>
        <taxon>Celeribacter</taxon>
    </lineage>
</organism>
<proteinExistence type="inferred from homology"/>
<keyword evidence="9 14" id="KW-0548">Nucleotidyltransferase</keyword>
<comment type="catalytic activity">
    <reaction evidence="1 14">
        <text>4-CDP-2-C-methyl-D-erythritol 2-phosphate = 2-C-methyl-D-erythritol 2,4-cyclic diphosphate + CMP</text>
        <dbReference type="Rhea" id="RHEA:23864"/>
        <dbReference type="ChEBI" id="CHEBI:57919"/>
        <dbReference type="ChEBI" id="CHEBI:58483"/>
        <dbReference type="ChEBI" id="CHEBI:60377"/>
        <dbReference type="EC" id="4.6.1.12"/>
    </reaction>
</comment>
<feature type="binding site" evidence="14">
    <location>
        <begin position="372"/>
        <end position="375"/>
    </location>
    <ligand>
        <name>4-CDP-2-C-methyl-D-erythritol 2-phosphate</name>
        <dbReference type="ChEBI" id="CHEBI:57919"/>
    </ligand>
</feature>
<dbReference type="InterPro" id="IPR001228">
    <property type="entry name" value="IspD"/>
</dbReference>
<dbReference type="GO" id="GO:0008685">
    <property type="term" value="F:2-C-methyl-D-erythritol 2,4-cyclodiphosphate synthase activity"/>
    <property type="evidence" value="ECO:0007669"/>
    <property type="project" value="UniProtKB-UniRule"/>
</dbReference>
<comment type="similarity">
    <text evidence="14">In the N-terminal section; belongs to the IspD/TarI cytidylyltransferase family. IspD subfamily.</text>
</comment>
<feature type="site" description="Transition state stabilizer" evidence="14">
    <location>
        <position position="16"/>
    </location>
</feature>
<evidence type="ECO:0000256" key="3">
    <source>
        <dbReference type="ARBA" id="ARBA00001968"/>
    </source>
</evidence>
<feature type="site" description="Transition state stabilizer" evidence="14">
    <location>
        <position position="274"/>
    </location>
</feature>
<dbReference type="EMBL" id="CP022196">
    <property type="protein sequence ID" value="ATG46996.1"/>
    <property type="molecule type" value="Genomic_DNA"/>
</dbReference>
<comment type="similarity">
    <text evidence="6">Belongs to the IspF family.</text>
</comment>
<feature type="region of interest" description="2-C-methyl-D-erythritol 4-phosphate cytidylyltransferase" evidence="14">
    <location>
        <begin position="1"/>
        <end position="241"/>
    </location>
</feature>
<dbReference type="GO" id="GO:0016114">
    <property type="term" value="P:terpenoid biosynthetic process"/>
    <property type="evidence" value="ECO:0007669"/>
    <property type="project" value="InterPro"/>
</dbReference>
<accession>A0A291GAF4</accession>
<dbReference type="PROSITE" id="PS01295">
    <property type="entry name" value="ISPD"/>
    <property type="match status" value="1"/>
</dbReference>
<dbReference type="EC" id="2.7.7.60" evidence="14"/>
<evidence type="ECO:0000256" key="9">
    <source>
        <dbReference type="ARBA" id="ARBA00022695"/>
    </source>
</evidence>
<dbReference type="CDD" id="cd00554">
    <property type="entry name" value="MECDP_synthase"/>
    <property type="match status" value="1"/>
</dbReference>
<feature type="binding site" evidence="14">
    <location>
        <begin position="248"/>
        <end position="250"/>
    </location>
    <ligand>
        <name>4-CDP-2-C-methyl-D-erythritol 2-phosphate</name>
        <dbReference type="ChEBI" id="CHEBI:57919"/>
    </ligand>
</feature>
<evidence type="ECO:0000256" key="10">
    <source>
        <dbReference type="ARBA" id="ARBA00022723"/>
    </source>
</evidence>
<comment type="pathway">
    <text evidence="5 14">Isoprenoid biosynthesis; isopentenyl diphosphate biosynthesis via DXP pathway; isopentenyl diphosphate from 1-deoxy-D-xylulose 5-phosphate: step 2/6.</text>
</comment>
<dbReference type="InterPro" id="IPR034683">
    <property type="entry name" value="IspD/TarI"/>
</dbReference>
<evidence type="ECO:0000256" key="13">
    <source>
        <dbReference type="ARBA" id="ARBA00023268"/>
    </source>
</evidence>
<evidence type="ECO:0000313" key="16">
    <source>
        <dbReference type="EMBL" id="ATG46996.1"/>
    </source>
</evidence>
<dbReference type="OrthoDB" id="9804336at2"/>
<feature type="binding site" evidence="14">
    <location>
        <begin position="296"/>
        <end position="298"/>
    </location>
    <ligand>
        <name>4-CDP-2-C-methyl-D-erythritol 2-phosphate</name>
        <dbReference type="ChEBI" id="CHEBI:57919"/>
    </ligand>
</feature>
<dbReference type="GO" id="GO:0046872">
    <property type="term" value="F:metal ion binding"/>
    <property type="evidence" value="ECO:0007669"/>
    <property type="project" value="UniProtKB-KW"/>
</dbReference>
<evidence type="ECO:0000256" key="4">
    <source>
        <dbReference type="ARBA" id="ARBA00004709"/>
    </source>
</evidence>
<dbReference type="EC" id="4.6.1.12" evidence="14"/>
<feature type="site" description="Positions MEP for the nucleophilic attack" evidence="14">
    <location>
        <position position="211"/>
    </location>
</feature>
<evidence type="ECO:0000256" key="7">
    <source>
        <dbReference type="ARBA" id="ARBA00009789"/>
    </source>
</evidence>
<dbReference type="HAMAP" id="MF_00107">
    <property type="entry name" value="IspF"/>
    <property type="match status" value="1"/>
</dbReference>
<comment type="cofactor">
    <cofactor evidence="3 14">
        <name>a divalent metal cation</name>
        <dbReference type="ChEBI" id="CHEBI:60240"/>
    </cofactor>
</comment>
<evidence type="ECO:0000256" key="6">
    <source>
        <dbReference type="ARBA" id="ARBA00008480"/>
    </source>
</evidence>
<feature type="site" description="Transition state stabilizer" evidence="14">
    <location>
        <position position="23"/>
    </location>
</feature>
<evidence type="ECO:0000256" key="11">
    <source>
        <dbReference type="ARBA" id="ARBA00023229"/>
    </source>
</evidence>
<dbReference type="NCBIfam" id="NF006899">
    <property type="entry name" value="PRK09382.1"/>
    <property type="match status" value="1"/>
</dbReference>
<dbReference type="PROSITE" id="PS01350">
    <property type="entry name" value="ISPF"/>
    <property type="match status" value="1"/>
</dbReference>
<dbReference type="InterPro" id="IPR036571">
    <property type="entry name" value="MECDP_synthase_sf"/>
</dbReference>
<evidence type="ECO:0000256" key="5">
    <source>
        <dbReference type="ARBA" id="ARBA00004787"/>
    </source>
</evidence>
<dbReference type="SUPFAM" id="SSF69765">
    <property type="entry name" value="IpsF-like"/>
    <property type="match status" value="1"/>
</dbReference>
<comment type="similarity">
    <text evidence="14">In the C-terminal section; belongs to the IspF family.</text>
</comment>
<feature type="binding site" evidence="14">
    <location>
        <position position="382"/>
    </location>
    <ligand>
        <name>4-CDP-2-C-methyl-D-erythritol 2-phosphate</name>
        <dbReference type="ChEBI" id="CHEBI:57919"/>
    </ligand>
</feature>
<evidence type="ECO:0000256" key="14">
    <source>
        <dbReference type="HAMAP-Rule" id="MF_01520"/>
    </source>
</evidence>
<dbReference type="GO" id="GO:0050518">
    <property type="term" value="F:2-C-methyl-D-erythritol 4-phosphate cytidylyltransferase activity"/>
    <property type="evidence" value="ECO:0007669"/>
    <property type="project" value="UniProtKB-UniRule"/>
</dbReference>
<evidence type="ECO:0000259" key="15">
    <source>
        <dbReference type="Pfam" id="PF02542"/>
    </source>
</evidence>
<dbReference type="HAMAP" id="MF_01520">
    <property type="entry name" value="IspDF"/>
    <property type="match status" value="1"/>
</dbReference>
<feature type="binding site" evidence="14">
    <location>
        <begin position="274"/>
        <end position="275"/>
    </location>
    <ligand>
        <name>4-CDP-2-C-methyl-D-erythritol 2-phosphate</name>
        <dbReference type="ChEBI" id="CHEBI:57919"/>
    </ligand>
</feature>
<keyword evidence="10 14" id="KW-0479">Metal-binding</keyword>
<keyword evidence="17" id="KW-1185">Reference proteome</keyword>
<dbReference type="InterPro" id="IPR026596">
    <property type="entry name" value="IspD/F"/>
</dbReference>
<name>A0A291GAF4_9RHOB</name>
<feature type="domain" description="2-C-methyl-D-erythritol 2,4-cyclodiphosphate synthase" evidence="15">
    <location>
        <begin position="241"/>
        <end position="394"/>
    </location>
</feature>